<sequence>MKVGLTILKKRSRELKIMRWPHRKIRSLKSLINNIKEMGLTNEIMMLEEHQRLLEKKPDMEFSETTKKLRQAIFKANYKKKRCLVAHHI</sequence>
<reference evidence="2" key="1">
    <citation type="journal article" date="2016" name="Nat. Biotechnol.">
        <title>Sequencing wild and cultivated cassava and related species reveals extensive interspecific hybridization and genetic diversity.</title>
        <authorList>
            <person name="Bredeson J.V."/>
            <person name="Lyons J.B."/>
            <person name="Prochnik S.E."/>
            <person name="Wu G.A."/>
            <person name="Ha C.M."/>
            <person name="Edsinger-Gonzales E."/>
            <person name="Grimwood J."/>
            <person name="Schmutz J."/>
            <person name="Rabbi I.Y."/>
            <person name="Egesi C."/>
            <person name="Nauluvula P."/>
            <person name="Lebot V."/>
            <person name="Ndunguru J."/>
            <person name="Mkamilo G."/>
            <person name="Bart R.S."/>
            <person name="Setter T.L."/>
            <person name="Gleadow R.M."/>
            <person name="Kulakow P."/>
            <person name="Ferguson M.E."/>
            <person name="Rounsley S."/>
            <person name="Rokhsar D.S."/>
        </authorList>
    </citation>
    <scope>NUCLEOTIDE SEQUENCE [LARGE SCALE GENOMIC DNA]</scope>
    <source>
        <strain evidence="2">cv. AM560-2</strain>
    </source>
</reference>
<proteinExistence type="predicted"/>
<evidence type="ECO:0000313" key="1">
    <source>
        <dbReference type="EMBL" id="KAG8663177.1"/>
    </source>
</evidence>
<organism evidence="1 2">
    <name type="scientific">Manihot esculenta</name>
    <name type="common">Cassava</name>
    <name type="synonym">Jatropha manihot</name>
    <dbReference type="NCBI Taxonomy" id="3983"/>
    <lineage>
        <taxon>Eukaryota</taxon>
        <taxon>Viridiplantae</taxon>
        <taxon>Streptophyta</taxon>
        <taxon>Embryophyta</taxon>
        <taxon>Tracheophyta</taxon>
        <taxon>Spermatophyta</taxon>
        <taxon>Magnoliopsida</taxon>
        <taxon>eudicotyledons</taxon>
        <taxon>Gunneridae</taxon>
        <taxon>Pentapetalae</taxon>
        <taxon>rosids</taxon>
        <taxon>fabids</taxon>
        <taxon>Malpighiales</taxon>
        <taxon>Euphorbiaceae</taxon>
        <taxon>Crotonoideae</taxon>
        <taxon>Manihoteae</taxon>
        <taxon>Manihot</taxon>
    </lineage>
</organism>
<keyword evidence="2" id="KW-1185">Reference proteome</keyword>
<evidence type="ECO:0000313" key="2">
    <source>
        <dbReference type="Proteomes" id="UP000091857"/>
    </source>
</evidence>
<name>A0ACB7IE50_MANES</name>
<gene>
    <name evidence="1" type="ORF">MANES_01G184700v8</name>
</gene>
<comment type="caution">
    <text evidence="1">The sequence shown here is derived from an EMBL/GenBank/DDBJ whole genome shotgun (WGS) entry which is preliminary data.</text>
</comment>
<dbReference type="Proteomes" id="UP000091857">
    <property type="component" value="Chromosome 1"/>
</dbReference>
<protein>
    <submittedName>
        <fullName evidence="1">Uncharacterized protein</fullName>
    </submittedName>
</protein>
<dbReference type="EMBL" id="CM004387">
    <property type="protein sequence ID" value="KAG8663177.1"/>
    <property type="molecule type" value="Genomic_DNA"/>
</dbReference>
<accession>A0ACB7IE50</accession>